<feature type="transmembrane region" description="Helical" evidence="1">
    <location>
        <begin position="57"/>
        <end position="75"/>
    </location>
</feature>
<dbReference type="Proteomes" id="UP001378188">
    <property type="component" value="Unassembled WGS sequence"/>
</dbReference>
<keyword evidence="3" id="KW-1185">Reference proteome</keyword>
<keyword evidence="1" id="KW-0812">Transmembrane</keyword>
<dbReference type="RefSeq" id="WP_340331469.1">
    <property type="nucleotide sequence ID" value="NZ_JAZHOF010000008.1"/>
</dbReference>
<dbReference type="AlphaFoldDB" id="A0AAW9RWJ1"/>
<feature type="transmembrane region" description="Helical" evidence="1">
    <location>
        <begin position="87"/>
        <end position="110"/>
    </location>
</feature>
<organism evidence="2 3">
    <name type="scientific">Microbaculum marinum</name>
    <dbReference type="NCBI Taxonomy" id="1764581"/>
    <lineage>
        <taxon>Bacteria</taxon>
        <taxon>Pseudomonadati</taxon>
        <taxon>Pseudomonadota</taxon>
        <taxon>Alphaproteobacteria</taxon>
        <taxon>Hyphomicrobiales</taxon>
        <taxon>Tepidamorphaceae</taxon>
        <taxon>Microbaculum</taxon>
    </lineage>
</organism>
<evidence type="ECO:0000313" key="3">
    <source>
        <dbReference type="Proteomes" id="UP001378188"/>
    </source>
</evidence>
<name>A0AAW9RWJ1_9HYPH</name>
<accession>A0AAW9RWJ1</accession>
<feature type="transmembrane region" description="Helical" evidence="1">
    <location>
        <begin position="173"/>
        <end position="191"/>
    </location>
</feature>
<feature type="transmembrane region" description="Helical" evidence="1">
    <location>
        <begin position="203"/>
        <end position="221"/>
    </location>
</feature>
<evidence type="ECO:0000256" key="1">
    <source>
        <dbReference type="SAM" id="Phobius"/>
    </source>
</evidence>
<feature type="transmembrane region" description="Helical" evidence="1">
    <location>
        <begin position="116"/>
        <end position="134"/>
    </location>
</feature>
<protein>
    <submittedName>
        <fullName evidence="2">Transporter</fullName>
    </submittedName>
</protein>
<sequence length="228" mass="23479">MWLFAFIPVIAATAGAAWTVFSRPGPSTVGAIQHFAAGVVFYAAAGELLPEAVEQGAIWPVVLGGGAGIVVMLLLRRVGDRFEDSQVGLLSVSTLDSFIDGLVLGLAFAIGQSQGLLLAIALGIEFLFLGLAIAGSFAKTAGSRTVIAMTFGVALAVPVGVLAALPASALPGSWQAAAFAFGLVALLYLVTEELLVEAHEKPETNWGTAMFFVGFLCLTIIDELLIGG</sequence>
<keyword evidence="1" id="KW-0472">Membrane</keyword>
<gene>
    <name evidence="2" type="ORF">V3328_19945</name>
</gene>
<keyword evidence="1" id="KW-1133">Transmembrane helix</keyword>
<feature type="transmembrane region" description="Helical" evidence="1">
    <location>
        <begin position="146"/>
        <end position="167"/>
    </location>
</feature>
<evidence type="ECO:0000313" key="2">
    <source>
        <dbReference type="EMBL" id="MEJ8573774.1"/>
    </source>
</evidence>
<comment type="caution">
    <text evidence="2">The sequence shown here is derived from an EMBL/GenBank/DDBJ whole genome shotgun (WGS) entry which is preliminary data.</text>
</comment>
<reference evidence="2 3" key="1">
    <citation type="submission" date="2024-02" db="EMBL/GenBank/DDBJ databases">
        <title>Genome analysis and characterization of Microbaculum marinisediminis sp. nov., isolated from marine sediment.</title>
        <authorList>
            <person name="Du Z.-J."/>
            <person name="Ye Y.-Q."/>
            <person name="Zhang Z.-R."/>
            <person name="Yuan S.-M."/>
            <person name="Zhang X.-Y."/>
        </authorList>
    </citation>
    <scope>NUCLEOTIDE SEQUENCE [LARGE SCALE GENOMIC DNA]</scope>
    <source>
        <strain evidence="2 3">SDUM1044001</strain>
    </source>
</reference>
<proteinExistence type="predicted"/>
<dbReference type="EMBL" id="JAZHOF010000008">
    <property type="protein sequence ID" value="MEJ8573774.1"/>
    <property type="molecule type" value="Genomic_DNA"/>
</dbReference>